<comment type="caution">
    <text evidence="1">The sequence shown here is derived from an EMBL/GenBank/DDBJ whole genome shotgun (WGS) entry which is preliminary data.</text>
</comment>
<dbReference type="InterPro" id="IPR015943">
    <property type="entry name" value="WD40/YVTN_repeat-like_dom_sf"/>
</dbReference>
<evidence type="ECO:0000313" key="2">
    <source>
        <dbReference type="Proteomes" id="UP000241808"/>
    </source>
</evidence>
<keyword evidence="2" id="KW-1185">Reference proteome</keyword>
<proteinExistence type="predicted"/>
<reference evidence="1 2" key="1">
    <citation type="submission" date="2018-04" db="EMBL/GenBank/DDBJ databases">
        <title>Genomic Encyclopedia of Archaeal and Bacterial Type Strains, Phase II (KMG-II): from individual species to whole genera.</title>
        <authorList>
            <person name="Goeker M."/>
        </authorList>
    </citation>
    <scope>NUCLEOTIDE SEQUENCE [LARGE SCALE GENOMIC DNA]</scope>
    <source>
        <strain evidence="1 2">DSM 25521</strain>
    </source>
</reference>
<dbReference type="Proteomes" id="UP000241808">
    <property type="component" value="Unassembled WGS sequence"/>
</dbReference>
<dbReference type="RefSeq" id="WP_108174718.1">
    <property type="nucleotide sequence ID" value="NZ_PZZL01000002.1"/>
</dbReference>
<dbReference type="AlphaFoldDB" id="A0A2T4ZFS3"/>
<evidence type="ECO:0000313" key="1">
    <source>
        <dbReference type="EMBL" id="PTM60770.1"/>
    </source>
</evidence>
<sequence length="333" mass="34894">MTTETQRPSIRERIRAIDAGEPVIAAHFLKDEAALLLASGEVVLAGASDRRISLHEGGILDSASDGAVLVTGGDDGRVVVLDGKGEPRTVHDSGGTWIDRVAVGPSRSLAWSAGRTVTYKPEKGETKSLSLPSACGGIAFFPKGQRLALAHYNGATLWYPNVAGEPQKLEWKGSHLGITVSADQRFVVTTMQEPQLHGWRLEDGQHMRMSGYPGKVRSFAWTQGGKFLATSGASEAILWPFSGKNGPMGVNPTMIAPAAKAGIKVTQVAGHPAAPVIAAGFADGLILLCRIEDGAEILMREPDGDAITALAWRADGKAAAFGTEGGKAGLALL</sequence>
<accession>A0A2T4ZFS3</accession>
<dbReference type="OrthoDB" id="9814620at2"/>
<dbReference type="EMBL" id="PZZL01000002">
    <property type="protein sequence ID" value="PTM60770.1"/>
    <property type="molecule type" value="Genomic_DNA"/>
</dbReference>
<protein>
    <submittedName>
        <fullName evidence="1">WD-40 repeat-containing protein</fullName>
    </submittedName>
</protein>
<organism evidence="1 2">
    <name type="scientific">Phreatobacter oligotrophus</name>
    <dbReference type="NCBI Taxonomy" id="1122261"/>
    <lineage>
        <taxon>Bacteria</taxon>
        <taxon>Pseudomonadati</taxon>
        <taxon>Pseudomonadota</taxon>
        <taxon>Alphaproteobacteria</taxon>
        <taxon>Hyphomicrobiales</taxon>
        <taxon>Phreatobacteraceae</taxon>
        <taxon>Phreatobacter</taxon>
    </lineage>
</organism>
<dbReference type="Gene3D" id="2.130.10.10">
    <property type="entry name" value="YVTN repeat-like/Quinoprotein amine dehydrogenase"/>
    <property type="match status" value="2"/>
</dbReference>
<name>A0A2T4ZFS3_9HYPH</name>
<dbReference type="SUPFAM" id="SSF63829">
    <property type="entry name" value="Calcium-dependent phosphotriesterase"/>
    <property type="match status" value="1"/>
</dbReference>
<gene>
    <name evidence="1" type="ORF">C8P69_102152</name>
</gene>